<organism evidence="2 3">
    <name type="scientific">Propionigenium maris DSM 9537</name>
    <dbReference type="NCBI Taxonomy" id="1123000"/>
    <lineage>
        <taxon>Bacteria</taxon>
        <taxon>Fusobacteriati</taxon>
        <taxon>Fusobacteriota</taxon>
        <taxon>Fusobacteriia</taxon>
        <taxon>Fusobacteriales</taxon>
        <taxon>Fusobacteriaceae</taxon>
        <taxon>Propionigenium</taxon>
    </lineage>
</organism>
<dbReference type="PROSITE" id="PS51725">
    <property type="entry name" value="ABM"/>
    <property type="match status" value="1"/>
</dbReference>
<dbReference type="Proteomes" id="UP001144471">
    <property type="component" value="Unassembled WGS sequence"/>
</dbReference>
<dbReference type="GO" id="GO:0004497">
    <property type="term" value="F:monooxygenase activity"/>
    <property type="evidence" value="ECO:0007669"/>
    <property type="project" value="UniProtKB-KW"/>
</dbReference>
<gene>
    <name evidence="2" type="ORF">PM10SUCC1_00650</name>
</gene>
<sequence>MIQTVSKLYVMEDKINEFLEVFKGMIEPTQKEKGYIEYEIYQDEEDPALLIVLEKWESKEDFDNHLQSKHFNKIVPEMVKLMRKEGELNICKRAL</sequence>
<dbReference type="PANTHER" id="PTHR33336">
    <property type="entry name" value="QUINOL MONOOXYGENASE YGIN-RELATED"/>
    <property type="match status" value="1"/>
</dbReference>
<accession>A0A9W6GI19</accession>
<reference evidence="2" key="1">
    <citation type="submission" date="2022-12" db="EMBL/GenBank/DDBJ databases">
        <title>Reference genome sequencing for broad-spectrum identification of bacterial and archaeal isolates by mass spectrometry.</title>
        <authorList>
            <person name="Sekiguchi Y."/>
            <person name="Tourlousse D.M."/>
        </authorList>
    </citation>
    <scope>NUCLEOTIDE SEQUENCE</scope>
    <source>
        <strain evidence="2">10succ1</strain>
    </source>
</reference>
<keyword evidence="2" id="KW-0560">Oxidoreductase</keyword>
<evidence type="ECO:0000313" key="3">
    <source>
        <dbReference type="Proteomes" id="UP001144471"/>
    </source>
</evidence>
<dbReference type="InterPro" id="IPR050744">
    <property type="entry name" value="AI-2_Isomerase_LsrG"/>
</dbReference>
<dbReference type="PANTHER" id="PTHR33336:SF15">
    <property type="entry name" value="ABM DOMAIN-CONTAINING PROTEIN"/>
    <property type="match status" value="1"/>
</dbReference>
<evidence type="ECO:0000313" key="2">
    <source>
        <dbReference type="EMBL" id="GLI54550.1"/>
    </source>
</evidence>
<dbReference type="InterPro" id="IPR007138">
    <property type="entry name" value="ABM_dom"/>
</dbReference>
<dbReference type="RefSeq" id="WP_281832237.1">
    <property type="nucleotide sequence ID" value="NZ_BSDY01000001.1"/>
</dbReference>
<comment type="caution">
    <text evidence="2">The sequence shown here is derived from an EMBL/GenBank/DDBJ whole genome shotgun (WGS) entry which is preliminary data.</text>
</comment>
<feature type="domain" description="ABM" evidence="1">
    <location>
        <begin position="2"/>
        <end position="91"/>
    </location>
</feature>
<proteinExistence type="predicted"/>
<protein>
    <submittedName>
        <fullName evidence="2">Antibiotic biosynthesis monooxygenase</fullName>
    </submittedName>
</protein>
<keyword evidence="2" id="KW-0503">Monooxygenase</keyword>
<name>A0A9W6GI19_9FUSO</name>
<dbReference type="EMBL" id="BSDY01000001">
    <property type="protein sequence ID" value="GLI54550.1"/>
    <property type="molecule type" value="Genomic_DNA"/>
</dbReference>
<dbReference type="AlphaFoldDB" id="A0A9W6GI19"/>
<dbReference type="SUPFAM" id="SSF54909">
    <property type="entry name" value="Dimeric alpha+beta barrel"/>
    <property type="match status" value="1"/>
</dbReference>
<dbReference type="Pfam" id="PF03992">
    <property type="entry name" value="ABM"/>
    <property type="match status" value="1"/>
</dbReference>
<evidence type="ECO:0000259" key="1">
    <source>
        <dbReference type="PROSITE" id="PS51725"/>
    </source>
</evidence>
<dbReference type="InterPro" id="IPR011008">
    <property type="entry name" value="Dimeric_a/b-barrel"/>
</dbReference>
<keyword evidence="3" id="KW-1185">Reference proteome</keyword>
<dbReference type="Gene3D" id="3.30.70.100">
    <property type="match status" value="1"/>
</dbReference>